<proteinExistence type="predicted"/>
<evidence type="ECO:0000256" key="4">
    <source>
        <dbReference type="ARBA" id="ARBA00022553"/>
    </source>
</evidence>
<comment type="catalytic activity">
    <reaction evidence="1">
        <text>ATP + protein L-histidine = ADP + protein N-phospho-L-histidine.</text>
        <dbReference type="EC" id="2.7.13.3"/>
    </reaction>
</comment>
<dbReference type="SUPFAM" id="SSF55874">
    <property type="entry name" value="ATPase domain of HSP90 chaperone/DNA topoisomerase II/histidine kinase"/>
    <property type="match status" value="1"/>
</dbReference>
<evidence type="ECO:0000256" key="1">
    <source>
        <dbReference type="ARBA" id="ARBA00000085"/>
    </source>
</evidence>
<keyword evidence="7 15" id="KW-0418">Kinase</keyword>
<evidence type="ECO:0000259" key="14">
    <source>
        <dbReference type="PROSITE" id="PS50885"/>
    </source>
</evidence>
<dbReference type="CDD" id="cd00075">
    <property type="entry name" value="HATPase"/>
    <property type="match status" value="1"/>
</dbReference>
<dbReference type="Pfam" id="PF02518">
    <property type="entry name" value="HATPase_c"/>
    <property type="match status" value="1"/>
</dbReference>
<feature type="region of interest" description="Disordered" evidence="11">
    <location>
        <begin position="444"/>
        <end position="465"/>
    </location>
</feature>
<reference evidence="15" key="1">
    <citation type="submission" date="2016-10" db="EMBL/GenBank/DDBJ databases">
        <title>Genome sequence of Streptomyces malaysiense MUSC 136.</title>
        <authorList>
            <person name="Lee L.-H."/>
            <person name="Ser H.-L."/>
        </authorList>
    </citation>
    <scope>NUCLEOTIDE SEQUENCE [LARGE SCALE GENOMIC DNA]</scope>
    <source>
        <strain evidence="15">MUSC 136</strain>
    </source>
</reference>
<dbReference type="InterPro" id="IPR036097">
    <property type="entry name" value="HisK_dim/P_sf"/>
</dbReference>
<dbReference type="PANTHER" id="PTHR45436">
    <property type="entry name" value="SENSOR HISTIDINE KINASE YKOH"/>
    <property type="match status" value="1"/>
</dbReference>
<dbReference type="SMART" id="SM00304">
    <property type="entry name" value="HAMP"/>
    <property type="match status" value="2"/>
</dbReference>
<sequence length="465" mass="48680">MTRRIALSVLALITAILVLAVVPLGLIMTQREQTSFRDEAAARARSIASAAEEYLSDHKSGAAARSLVEDAHKRGECATVYDSAGHVVLSTACSDVAGDDSARLVASALAHPGTRVRQDDQWLTVAVPIGDTADAAGVAVLSRSADPLHDRILAMWGWLALIGIGGLGTAVLMSVLLARWVGRPLRVLDQAAQRLGEGALDARAPVEAGPQEVRRLAATFNTMAARTEALVHGHRAVVADVSHQLRTPLAALRLRLDLLAADAEGDTAEELADAQGEIARLSRLVDGMLAVARAEHAVPRPVAIRVDRLVAERVAAWEPVADAGRVRLAADCRPGLTAFLGKGDLEQVLDNLIANALDAVQEGGRVVITGKRQGGTVQLRVADNGPGMPETVRETAFRRFGNPEASGTGLGLAIVHRLVTVNGGTADLQESPGGGLTVALSLPAVRRGRERGGRSGADGTRTSRA</sequence>
<dbReference type="RefSeq" id="WP_046426334.1">
    <property type="nucleotide sequence ID" value="NZ_LBDA02000071.1"/>
</dbReference>
<keyword evidence="8 12" id="KW-1133">Transmembrane helix</keyword>
<name>A0A1J4PTV5_9ACTN</name>
<evidence type="ECO:0000256" key="2">
    <source>
        <dbReference type="ARBA" id="ARBA00004236"/>
    </source>
</evidence>
<comment type="subcellular location">
    <subcellularLocation>
        <location evidence="2">Cell membrane</location>
    </subcellularLocation>
</comment>
<keyword evidence="10 12" id="KW-0472">Membrane</keyword>
<evidence type="ECO:0000256" key="5">
    <source>
        <dbReference type="ARBA" id="ARBA00022679"/>
    </source>
</evidence>
<dbReference type="SUPFAM" id="SSF47384">
    <property type="entry name" value="Homodimeric domain of signal transducing histidine kinase"/>
    <property type="match status" value="1"/>
</dbReference>
<dbReference type="EMBL" id="LBDA02000071">
    <property type="protein sequence ID" value="OIK24349.1"/>
    <property type="molecule type" value="Genomic_DNA"/>
</dbReference>
<dbReference type="Gene3D" id="6.10.340.10">
    <property type="match status" value="1"/>
</dbReference>
<dbReference type="Pfam" id="PF00512">
    <property type="entry name" value="HisKA"/>
    <property type="match status" value="1"/>
</dbReference>
<dbReference type="InterPro" id="IPR003594">
    <property type="entry name" value="HATPase_dom"/>
</dbReference>
<dbReference type="GO" id="GO:0000155">
    <property type="term" value="F:phosphorelay sensor kinase activity"/>
    <property type="evidence" value="ECO:0007669"/>
    <property type="project" value="InterPro"/>
</dbReference>
<feature type="transmembrane region" description="Helical" evidence="12">
    <location>
        <begin position="155"/>
        <end position="178"/>
    </location>
</feature>
<dbReference type="CDD" id="cd00082">
    <property type="entry name" value="HisKA"/>
    <property type="match status" value="1"/>
</dbReference>
<dbReference type="OrthoDB" id="9786919at2"/>
<dbReference type="InterPro" id="IPR003661">
    <property type="entry name" value="HisK_dim/P_dom"/>
</dbReference>
<dbReference type="PANTHER" id="PTHR45436:SF5">
    <property type="entry name" value="SENSOR HISTIDINE KINASE TRCS"/>
    <property type="match status" value="1"/>
</dbReference>
<evidence type="ECO:0000256" key="9">
    <source>
        <dbReference type="ARBA" id="ARBA00023012"/>
    </source>
</evidence>
<dbReference type="InterPro" id="IPR050428">
    <property type="entry name" value="TCS_sensor_his_kinase"/>
</dbReference>
<evidence type="ECO:0000259" key="13">
    <source>
        <dbReference type="PROSITE" id="PS50109"/>
    </source>
</evidence>
<dbReference type="AlphaFoldDB" id="A0A1J4PTV5"/>
<evidence type="ECO:0000256" key="11">
    <source>
        <dbReference type="SAM" id="MobiDB-lite"/>
    </source>
</evidence>
<dbReference type="Gene3D" id="1.10.287.130">
    <property type="match status" value="1"/>
</dbReference>
<evidence type="ECO:0000313" key="16">
    <source>
        <dbReference type="Proteomes" id="UP000034838"/>
    </source>
</evidence>
<organism evidence="15 16">
    <name type="scientific">Streptomyces malaysiense</name>
    <dbReference type="NCBI Taxonomy" id="1428626"/>
    <lineage>
        <taxon>Bacteria</taxon>
        <taxon>Bacillati</taxon>
        <taxon>Actinomycetota</taxon>
        <taxon>Actinomycetes</taxon>
        <taxon>Kitasatosporales</taxon>
        <taxon>Streptomycetaceae</taxon>
        <taxon>Streptomyces</taxon>
    </lineage>
</organism>
<dbReference type="GO" id="GO:0005886">
    <property type="term" value="C:plasma membrane"/>
    <property type="evidence" value="ECO:0007669"/>
    <property type="project" value="UniProtKB-SubCell"/>
</dbReference>
<evidence type="ECO:0000256" key="3">
    <source>
        <dbReference type="ARBA" id="ARBA00012438"/>
    </source>
</evidence>
<evidence type="ECO:0000256" key="8">
    <source>
        <dbReference type="ARBA" id="ARBA00022989"/>
    </source>
</evidence>
<dbReference type="PROSITE" id="PS50109">
    <property type="entry name" value="HIS_KIN"/>
    <property type="match status" value="1"/>
</dbReference>
<evidence type="ECO:0000256" key="10">
    <source>
        <dbReference type="ARBA" id="ARBA00023136"/>
    </source>
</evidence>
<dbReference type="InterPro" id="IPR004358">
    <property type="entry name" value="Sig_transdc_His_kin-like_C"/>
</dbReference>
<keyword evidence="6 12" id="KW-0812">Transmembrane</keyword>
<keyword evidence="5" id="KW-0808">Transferase</keyword>
<dbReference type="InterPro" id="IPR036890">
    <property type="entry name" value="HATPase_C_sf"/>
</dbReference>
<evidence type="ECO:0000256" key="7">
    <source>
        <dbReference type="ARBA" id="ARBA00022777"/>
    </source>
</evidence>
<gene>
    <name evidence="15" type="ORF">VT52_028155</name>
</gene>
<dbReference type="SMART" id="SM00388">
    <property type="entry name" value="HisKA"/>
    <property type="match status" value="1"/>
</dbReference>
<dbReference type="Gene3D" id="3.30.565.10">
    <property type="entry name" value="Histidine kinase-like ATPase, C-terminal domain"/>
    <property type="match status" value="1"/>
</dbReference>
<dbReference type="PROSITE" id="PS50885">
    <property type="entry name" value="HAMP"/>
    <property type="match status" value="1"/>
</dbReference>
<evidence type="ECO:0000256" key="12">
    <source>
        <dbReference type="SAM" id="Phobius"/>
    </source>
</evidence>
<comment type="caution">
    <text evidence="15">The sequence shown here is derived from an EMBL/GenBank/DDBJ whole genome shotgun (WGS) entry which is preliminary data.</text>
</comment>
<dbReference type="SUPFAM" id="SSF158472">
    <property type="entry name" value="HAMP domain-like"/>
    <property type="match status" value="1"/>
</dbReference>
<feature type="domain" description="Histidine kinase" evidence="13">
    <location>
        <begin position="240"/>
        <end position="446"/>
    </location>
</feature>
<keyword evidence="4" id="KW-0597">Phosphoprotein</keyword>
<protein>
    <recommendedName>
        <fullName evidence="3">histidine kinase</fullName>
        <ecNumber evidence="3">2.7.13.3</ecNumber>
    </recommendedName>
</protein>
<dbReference type="InterPro" id="IPR003660">
    <property type="entry name" value="HAMP_dom"/>
</dbReference>
<dbReference type="EC" id="2.7.13.3" evidence="3"/>
<dbReference type="InterPro" id="IPR005467">
    <property type="entry name" value="His_kinase_dom"/>
</dbReference>
<evidence type="ECO:0000256" key="6">
    <source>
        <dbReference type="ARBA" id="ARBA00022692"/>
    </source>
</evidence>
<dbReference type="Pfam" id="PF00672">
    <property type="entry name" value="HAMP"/>
    <property type="match status" value="1"/>
</dbReference>
<dbReference type="Proteomes" id="UP000034838">
    <property type="component" value="Unassembled WGS sequence"/>
</dbReference>
<dbReference type="PRINTS" id="PR00344">
    <property type="entry name" value="BCTRLSENSOR"/>
</dbReference>
<evidence type="ECO:0000313" key="15">
    <source>
        <dbReference type="EMBL" id="OIK24349.1"/>
    </source>
</evidence>
<keyword evidence="9" id="KW-0902">Two-component regulatory system</keyword>
<dbReference type="CDD" id="cd06225">
    <property type="entry name" value="HAMP"/>
    <property type="match status" value="1"/>
</dbReference>
<accession>A0A1J4PTV5</accession>
<feature type="domain" description="HAMP" evidence="14">
    <location>
        <begin position="179"/>
        <end position="232"/>
    </location>
</feature>
<dbReference type="SMART" id="SM00387">
    <property type="entry name" value="HATPase_c"/>
    <property type="match status" value="1"/>
</dbReference>
<keyword evidence="16" id="KW-1185">Reference proteome</keyword>